<dbReference type="InterPro" id="IPR036291">
    <property type="entry name" value="NAD(P)-bd_dom_sf"/>
</dbReference>
<evidence type="ECO:0000256" key="2">
    <source>
        <dbReference type="ARBA" id="ARBA00023002"/>
    </source>
</evidence>
<dbReference type="FunFam" id="3.40.50.720:FF:000084">
    <property type="entry name" value="Short-chain dehydrogenase reductase"/>
    <property type="match status" value="4"/>
</dbReference>
<reference evidence="5" key="1">
    <citation type="submission" date="2015-04" db="UniProtKB">
        <authorList>
            <consortium name="EnsemblPlants"/>
        </authorList>
    </citation>
    <scope>IDENTIFICATION</scope>
    <source>
        <strain evidence="5">SL10</strain>
    </source>
</reference>
<dbReference type="PANTHER" id="PTHR43180:SF94">
    <property type="entry name" value="OS07G0665000 PROTEIN"/>
    <property type="match status" value="1"/>
</dbReference>
<proteinExistence type="inferred from homology"/>
<evidence type="ECO:0000256" key="1">
    <source>
        <dbReference type="ARBA" id="ARBA00006484"/>
    </source>
</evidence>
<comment type="similarity">
    <text evidence="1">Belongs to the short-chain dehydrogenases/reductases (SDR) family.</text>
</comment>
<dbReference type="Gramene" id="ONIVA07G25090.1">
    <property type="protein sequence ID" value="ONIVA07G25090.1"/>
    <property type="gene ID" value="ONIVA07G25090"/>
</dbReference>
<feature type="compositionally biased region" description="Low complexity" evidence="3">
    <location>
        <begin position="1135"/>
        <end position="1148"/>
    </location>
</feature>
<keyword evidence="2" id="KW-0560">Oxidoreductase</keyword>
<keyword evidence="6" id="KW-1185">Reference proteome</keyword>
<dbReference type="GO" id="GO:0016491">
    <property type="term" value="F:oxidoreductase activity"/>
    <property type="evidence" value="ECO:0007669"/>
    <property type="project" value="UniProtKB-KW"/>
</dbReference>
<dbReference type="InterPro" id="IPR002347">
    <property type="entry name" value="SDR_fam"/>
</dbReference>
<evidence type="ECO:0000256" key="3">
    <source>
        <dbReference type="SAM" id="MobiDB-lite"/>
    </source>
</evidence>
<dbReference type="PRINTS" id="PR00080">
    <property type="entry name" value="SDRFAMILY"/>
</dbReference>
<dbReference type="SMART" id="SM00822">
    <property type="entry name" value="PKS_KR"/>
    <property type="match status" value="1"/>
</dbReference>
<dbReference type="InterPro" id="IPR057326">
    <property type="entry name" value="KR_dom"/>
</dbReference>
<dbReference type="Gene3D" id="3.40.50.720">
    <property type="entry name" value="NAD(P)-binding Rossmann-like Domain"/>
    <property type="match status" value="8"/>
</dbReference>
<feature type="region of interest" description="Disordered" evidence="3">
    <location>
        <begin position="1135"/>
        <end position="1154"/>
    </location>
</feature>
<feature type="domain" description="Ketoreductase" evidence="4">
    <location>
        <begin position="366"/>
        <end position="546"/>
    </location>
</feature>
<dbReference type="Pfam" id="PF00106">
    <property type="entry name" value="adh_short"/>
    <property type="match status" value="1"/>
</dbReference>
<reference evidence="5" key="2">
    <citation type="submission" date="2018-04" db="EMBL/GenBank/DDBJ databases">
        <title>OnivRS2 (Oryza nivara Reference Sequence Version 2).</title>
        <authorList>
            <person name="Zhang J."/>
            <person name="Kudrna D."/>
            <person name="Lee S."/>
            <person name="Talag J."/>
            <person name="Rajasekar S."/>
            <person name="Welchert J."/>
            <person name="Hsing Y.-I."/>
            <person name="Wing R.A."/>
        </authorList>
    </citation>
    <scope>NUCLEOTIDE SEQUENCE [LARGE SCALE GENOMIC DNA]</scope>
    <source>
        <strain evidence="5">SL10</strain>
    </source>
</reference>
<accession>A0A0E0I5B5</accession>
<dbReference type="STRING" id="4536.A0A0E0I5B5"/>
<organism evidence="5">
    <name type="scientific">Oryza nivara</name>
    <name type="common">Indian wild rice</name>
    <name type="synonym">Oryza sativa f. spontanea</name>
    <dbReference type="NCBI Taxonomy" id="4536"/>
    <lineage>
        <taxon>Eukaryota</taxon>
        <taxon>Viridiplantae</taxon>
        <taxon>Streptophyta</taxon>
        <taxon>Embryophyta</taxon>
        <taxon>Tracheophyta</taxon>
        <taxon>Spermatophyta</taxon>
        <taxon>Magnoliopsida</taxon>
        <taxon>Liliopsida</taxon>
        <taxon>Poales</taxon>
        <taxon>Poaceae</taxon>
        <taxon>BOP clade</taxon>
        <taxon>Oryzoideae</taxon>
        <taxon>Oryzeae</taxon>
        <taxon>Oryzinae</taxon>
        <taxon>Oryza</taxon>
    </lineage>
</organism>
<dbReference type="PANTHER" id="PTHR43180">
    <property type="entry name" value="3-OXOACYL-(ACYL-CARRIER-PROTEIN) REDUCTASE (AFU_ORTHOLOGUE AFUA_6G11210)"/>
    <property type="match status" value="1"/>
</dbReference>
<name>A0A0E0I5B5_ORYNI</name>
<evidence type="ECO:0000313" key="5">
    <source>
        <dbReference type="EnsemblPlants" id="ONIVA07G25090.1"/>
    </source>
</evidence>
<evidence type="ECO:0000313" key="6">
    <source>
        <dbReference type="Proteomes" id="UP000006591"/>
    </source>
</evidence>
<dbReference type="Proteomes" id="UP000006591">
    <property type="component" value="Chromosome 7"/>
</dbReference>
<dbReference type="eggNOG" id="KOG0725">
    <property type="taxonomic scope" value="Eukaryota"/>
</dbReference>
<dbReference type="SUPFAM" id="SSF51735">
    <property type="entry name" value="NAD(P)-binding Rossmann-fold domains"/>
    <property type="match status" value="7"/>
</dbReference>
<protein>
    <recommendedName>
        <fullName evidence="4">Ketoreductase domain-containing protein</fullName>
    </recommendedName>
</protein>
<dbReference type="EnsemblPlants" id="ONIVA07G25090.1">
    <property type="protein sequence ID" value="ONIVA07G25090.1"/>
    <property type="gene ID" value="ONIVA07G25090"/>
</dbReference>
<dbReference type="PRINTS" id="PR00081">
    <property type="entry name" value="GDHRDH"/>
</dbReference>
<evidence type="ECO:0000259" key="4">
    <source>
        <dbReference type="SMART" id="SM00822"/>
    </source>
</evidence>
<dbReference type="Pfam" id="PF13561">
    <property type="entry name" value="adh_short_C2"/>
    <property type="match status" value="6"/>
</dbReference>
<dbReference type="PROSITE" id="PS00061">
    <property type="entry name" value="ADH_SHORT"/>
    <property type="match status" value="2"/>
</dbReference>
<dbReference type="InterPro" id="IPR020904">
    <property type="entry name" value="Sc_DH/Rdtase_CS"/>
</dbReference>
<sequence length="1525" mass="159587">MLLQGQEQSRVDDVDWIRQPLLFRVKTRKVAVITGGASGIGEATAKEFIRNGAKVIIADVQDDLGHTVAAELGPDAAYTRCDVTDEAQIAAAVDLADVQDDLGHTVAAELGPGSAYTRCDVTDEAQIAATVDLAVARHGHLDILYNNAGITSSSVGHLASLDLADFDRVMAVNARAVLAGIKHAARVMAPRRTGSILCTASNVSKAAVIGVVRSAAGELARHGVRLNAISPLGIATPLAMRGFGDMLAWADAERVRRLIEEDMNELEGATLEAEDIARAAVYLASDEAKYVTGHNLVVDGGFTVGKRLNSVYSEEPGSEPNFTMMSVAANKILRGRSSGVRPMFSSGLADRLFSSSASSSKRLEGKVAVITGAVGGIGEATAKEFVRNGAKVILADIQDDLGRAMAAELGADAASYTHCDVTVEADVAAAVDLAVARHGRLDVVYSNAGIAGAAAPPTLSALDLDDYDRVMAVNARSMVACLKHAARVMSPRRAGCILCTASSTALIGDLAAPAYCISKAAVVGMVRTVARQLARDGVRVNAISPHIIPTALVTRVISETFPAATAEEVRRMVTRDMQELEGASLEVEDVARAAVFLASDEAKFVTGHNLVVDGGFTYLTSSSLPRHLDSRAWNRSISEHESMTPVAYSLRMINAAGQLLLRGRNRGVRPMFSSGLADRFFSSSASSSRKLDGKVAVITGAASGIGEATAKEFIRNGAKVIIADIQDDLGRAVAGELGADAASYTHCDVTVEADVAAAVDLAVARHGRLDVVYSNAGIAGAAAPPTLAALDLDDYDRVMAVNARSMVACLKHASRVMAPRRAGCILCTASSTAVLGNIGPLAYSMSKAAVVGMVRTVARQLARDGVRVNAISPHAVPTPMAIGLFSETFPAATAEEVRRMVTRDMHELEGASLEVDDIARAAVFLASDEAKFITGHNLVVDGGFTGEEQRCSSDVLFRLRRSLLLLVGLDGKVAVITGAASGIGEATAKEFVRNGAKVILADIQDDLGRAVAGELGADAASYTHCDVTVEADVAAAVDLATVARQLARDGVRVNAISPHAIPTAMALGIIAETFPAATAEEVRRMVTREMQELEGASLEVEDVARAAVFLASDEAKFITGHNLVVDGGFTVGKTSTRPPRSISRSKPSMKTSRCFVPSPKPRLWNKGKSIAAQVFFSSSSRSRKLDGKVAVITGAASGIGEATAKEFVRNGAKVIIADIKDDLGRAVAGELGADAASYTHCDVTVEKDVASAVDLAVARHGRLDVVYSNAAIAGGAPPATLAALDLDEYDRVMAVNARSMLACVKHAARVMAPRRAGCILCTASTAAVLGGMAAPAYSMSKAAVVGMVRTVARQLARDGVRVNAISPHAVPTPMAIGLFSETFPAATAEEVRRMVTRDMHELEGASLEVDDIARAAVFLASDEAKFITGHNLVVDGGFTEVRRMVTREMQELEGASLEVEDVARAAVFLASDEAKFITGHNLVVDGGFTPHPLYRLEMAKWAAQPGTACSTAGSSNASPRAPPTA</sequence>